<evidence type="ECO:0000313" key="1">
    <source>
        <dbReference type="EMBL" id="OEU85656.1"/>
    </source>
</evidence>
<dbReference type="InterPro" id="IPR054058">
    <property type="entry name" value="HTH_67"/>
</dbReference>
<dbReference type="Pfam" id="PF21863">
    <property type="entry name" value="HTH_67"/>
    <property type="match status" value="1"/>
</dbReference>
<dbReference type="OrthoDB" id="157052at2"/>
<name>A0A1E7JGP4_9ACTN</name>
<accession>A0A1E7JGP4</accession>
<dbReference type="NCBIfam" id="NF047719">
    <property type="entry name" value="SCO6745_fam_HTH"/>
    <property type="match status" value="1"/>
</dbReference>
<dbReference type="RefSeq" id="WP_070010945.1">
    <property type="nucleotide sequence ID" value="NZ_LJGS01000039.1"/>
</dbReference>
<reference evidence="1 2" key="1">
    <citation type="journal article" date="2016" name="Front. Microbiol.">
        <title>Comparative Genomics Analysis of Streptomyces Species Reveals Their Adaptation to the Marine Environment and Their Diversity at the Genomic Level.</title>
        <authorList>
            <person name="Tian X."/>
            <person name="Zhang Z."/>
            <person name="Yang T."/>
            <person name="Chen M."/>
            <person name="Li J."/>
            <person name="Chen F."/>
            <person name="Yang J."/>
            <person name="Li W."/>
            <person name="Zhang B."/>
            <person name="Zhang Z."/>
            <person name="Wu J."/>
            <person name="Zhang C."/>
            <person name="Long L."/>
            <person name="Xiao J."/>
        </authorList>
    </citation>
    <scope>NUCLEOTIDE SEQUENCE [LARGE SCALE GENOMIC DNA]</scope>
    <source>
        <strain evidence="1 2">SCSIO 10390</strain>
    </source>
</reference>
<dbReference type="Proteomes" id="UP000176087">
    <property type="component" value="Unassembled WGS sequence"/>
</dbReference>
<dbReference type="EMBL" id="LJGT01000041">
    <property type="protein sequence ID" value="OEU85656.1"/>
    <property type="molecule type" value="Genomic_DNA"/>
</dbReference>
<evidence type="ECO:0000313" key="2">
    <source>
        <dbReference type="Proteomes" id="UP000176087"/>
    </source>
</evidence>
<protein>
    <submittedName>
        <fullName evidence="1">SalK</fullName>
    </submittedName>
</protein>
<keyword evidence="2" id="KW-1185">Reference proteome</keyword>
<comment type="caution">
    <text evidence="1">The sequence shown here is derived from an EMBL/GenBank/DDBJ whole genome shotgun (WGS) entry which is preliminary data.</text>
</comment>
<dbReference type="STRING" id="933944.AN215_24670"/>
<dbReference type="AlphaFoldDB" id="A0A1E7JGP4"/>
<gene>
    <name evidence="1" type="ORF">AN215_24670</name>
</gene>
<sequence>MSSPVATDLPPRAVRDCHGVLNALHSTVYFTPYIDSELAGHGFDDTMSTYLATRAAALGAVGPGTVTATFCSFRHDLVARHVPHVWSLASPGFLWSVRLRAADATLREALGEPALAGAHLVEAAELAIRATGGCGRPGRPLYAAHADQSVPQEPHLALWYAATLLREHRGDSHIAALSHAGLDGLEALVTHSASGQGMPKALVMTKRGWTESDWSAAEQRLRRRGLMDADGSLTADGHALRRDLEDTTDRLDRAPYEHLGGEGVGRLTELVGGLVTMAAERGVFPEPLRDFFTGPDTAKGRPR</sequence>
<organism evidence="1 2">
    <name type="scientific">Streptomyces abyssalis</name>
    <dbReference type="NCBI Taxonomy" id="933944"/>
    <lineage>
        <taxon>Bacteria</taxon>
        <taxon>Bacillati</taxon>
        <taxon>Actinomycetota</taxon>
        <taxon>Actinomycetes</taxon>
        <taxon>Kitasatosporales</taxon>
        <taxon>Streptomycetaceae</taxon>
        <taxon>Streptomyces</taxon>
    </lineage>
</organism>
<proteinExistence type="predicted"/>
<dbReference type="PATRIC" id="fig|933944.5.peg.4415"/>